<dbReference type="PANTHER" id="PTHR14292:SF2">
    <property type="entry name" value="INTERLEUKIN-18-BINDING PROTEIN"/>
    <property type="match status" value="1"/>
</dbReference>
<keyword evidence="4" id="KW-1185">Reference proteome</keyword>
<gene>
    <name evidence="3" type="primary">IL18BP</name>
    <name evidence="3" type="ORF">Y1Q_0011108</name>
</gene>
<dbReference type="Pfam" id="PF22009">
    <property type="entry name" value="YLDV-IL18BP-like"/>
    <property type="match status" value="1"/>
</dbReference>
<evidence type="ECO:0000259" key="2">
    <source>
        <dbReference type="PROSITE" id="PS50835"/>
    </source>
</evidence>
<dbReference type="KEGG" id="amj:106739627"/>
<dbReference type="Proteomes" id="UP000050525">
    <property type="component" value="Unassembled WGS sequence"/>
</dbReference>
<dbReference type="GO" id="GO:0042007">
    <property type="term" value="F:interleukin-18 binding"/>
    <property type="evidence" value="ECO:0007669"/>
    <property type="project" value="InterPro"/>
</dbReference>
<keyword evidence="1" id="KW-0732">Signal</keyword>
<evidence type="ECO:0000313" key="4">
    <source>
        <dbReference type="Proteomes" id="UP000050525"/>
    </source>
</evidence>
<comment type="caution">
    <text evidence="3">The sequence shown here is derived from an EMBL/GenBank/DDBJ whole genome shotgun (WGS) entry which is preliminary data.</text>
</comment>
<dbReference type="AlphaFoldDB" id="A0A151PK79"/>
<protein>
    <submittedName>
        <fullName evidence="3">Interleukin-18-binding protein</fullName>
    </submittedName>
</protein>
<sequence>MCSPGADPRSAGAWLPLVLLCGCVQLCRTDASSKLLPEIIYPLKPLPRPALGANFSVSCEAKSAFRDMTIMYWLANLSFVEKLYPNGAVQEGAVRKEPTGTGVVMQRELRFKAFSNKDLNTHFMCVVKNPAGVATTTLQWQPETAAGTEGPVQDSLHS</sequence>
<dbReference type="PANTHER" id="PTHR14292">
    <property type="entry name" value="INTERLEUKIN-18-BINDING PROTEIN"/>
    <property type="match status" value="1"/>
</dbReference>
<feature type="chain" id="PRO_5007587106" evidence="1">
    <location>
        <begin position="30"/>
        <end position="158"/>
    </location>
</feature>
<dbReference type="PROSITE" id="PS50835">
    <property type="entry name" value="IG_LIKE"/>
    <property type="match status" value="1"/>
</dbReference>
<name>A0A151PK79_ALLMI</name>
<organism evidence="3 4">
    <name type="scientific">Alligator mississippiensis</name>
    <name type="common">American alligator</name>
    <dbReference type="NCBI Taxonomy" id="8496"/>
    <lineage>
        <taxon>Eukaryota</taxon>
        <taxon>Metazoa</taxon>
        <taxon>Chordata</taxon>
        <taxon>Craniata</taxon>
        <taxon>Vertebrata</taxon>
        <taxon>Euteleostomi</taxon>
        <taxon>Archelosauria</taxon>
        <taxon>Archosauria</taxon>
        <taxon>Crocodylia</taxon>
        <taxon>Alligatoridae</taxon>
        <taxon>Alligatorinae</taxon>
        <taxon>Alligator</taxon>
    </lineage>
</organism>
<dbReference type="Gene3D" id="2.60.40.10">
    <property type="entry name" value="Immunoglobulins"/>
    <property type="match status" value="1"/>
</dbReference>
<dbReference type="InterPro" id="IPR036179">
    <property type="entry name" value="Ig-like_dom_sf"/>
</dbReference>
<dbReference type="OrthoDB" id="9904367at2759"/>
<feature type="signal peptide" evidence="1">
    <location>
        <begin position="1"/>
        <end position="29"/>
    </location>
</feature>
<dbReference type="InterPro" id="IPR055139">
    <property type="entry name" value="IL18BP-like_dom"/>
</dbReference>
<feature type="domain" description="Ig-like" evidence="2">
    <location>
        <begin position="37"/>
        <end position="139"/>
    </location>
</feature>
<dbReference type="STRING" id="8496.A0A151PK79"/>
<reference evidence="3 4" key="1">
    <citation type="journal article" date="2012" name="Genome Biol.">
        <title>Sequencing three crocodilian genomes to illuminate the evolution of archosaurs and amniotes.</title>
        <authorList>
            <person name="St John J.A."/>
            <person name="Braun E.L."/>
            <person name="Isberg S.R."/>
            <person name="Miles L.G."/>
            <person name="Chong A.Y."/>
            <person name="Gongora J."/>
            <person name="Dalzell P."/>
            <person name="Moran C."/>
            <person name="Bed'hom B."/>
            <person name="Abzhanov A."/>
            <person name="Burgess S.C."/>
            <person name="Cooksey A.M."/>
            <person name="Castoe T.A."/>
            <person name="Crawford N.G."/>
            <person name="Densmore L.D."/>
            <person name="Drew J.C."/>
            <person name="Edwards S.V."/>
            <person name="Faircloth B.C."/>
            <person name="Fujita M.K."/>
            <person name="Greenwold M.J."/>
            <person name="Hoffmann F.G."/>
            <person name="Howard J.M."/>
            <person name="Iguchi T."/>
            <person name="Janes D.E."/>
            <person name="Khan S.Y."/>
            <person name="Kohno S."/>
            <person name="de Koning A.J."/>
            <person name="Lance S.L."/>
            <person name="McCarthy F.M."/>
            <person name="McCormack J.E."/>
            <person name="Merchant M.E."/>
            <person name="Peterson D.G."/>
            <person name="Pollock D.D."/>
            <person name="Pourmand N."/>
            <person name="Raney B.J."/>
            <person name="Roessler K.A."/>
            <person name="Sanford J.R."/>
            <person name="Sawyer R.H."/>
            <person name="Schmidt C.J."/>
            <person name="Triplett E.W."/>
            <person name="Tuberville T.D."/>
            <person name="Venegas-Anaya M."/>
            <person name="Howard J.T."/>
            <person name="Jarvis E.D."/>
            <person name="Guillette L.J.Jr."/>
            <person name="Glenn T.C."/>
            <person name="Green R.E."/>
            <person name="Ray D.A."/>
        </authorList>
    </citation>
    <scope>NUCLEOTIDE SEQUENCE [LARGE SCALE GENOMIC DNA]</scope>
    <source>
        <strain evidence="3">KSC_2009_1</strain>
    </source>
</reference>
<evidence type="ECO:0000313" key="3">
    <source>
        <dbReference type="EMBL" id="KYO49165.1"/>
    </source>
</evidence>
<dbReference type="EMBL" id="AKHW03000012">
    <property type="protein sequence ID" value="KYO49165.1"/>
    <property type="molecule type" value="Genomic_DNA"/>
</dbReference>
<accession>A0A151PK79</accession>
<dbReference type="InterPro" id="IPR013783">
    <property type="entry name" value="Ig-like_fold"/>
</dbReference>
<dbReference type="InterPro" id="IPR039681">
    <property type="entry name" value="IL18BP"/>
</dbReference>
<evidence type="ECO:0000256" key="1">
    <source>
        <dbReference type="SAM" id="SignalP"/>
    </source>
</evidence>
<dbReference type="SUPFAM" id="SSF48726">
    <property type="entry name" value="Immunoglobulin"/>
    <property type="match status" value="1"/>
</dbReference>
<dbReference type="InterPro" id="IPR007110">
    <property type="entry name" value="Ig-like_dom"/>
</dbReference>
<proteinExistence type="predicted"/>